<name>A0A6I3W7G1_9PSED</name>
<dbReference type="RefSeq" id="WP_155584339.1">
    <property type="nucleotide sequence ID" value="NZ_JBHSTH010000012.1"/>
</dbReference>
<gene>
    <name evidence="2" type="ORF">GNF76_17285</name>
</gene>
<evidence type="ECO:0000313" key="2">
    <source>
        <dbReference type="EMBL" id="MUF06107.1"/>
    </source>
</evidence>
<accession>A0A6I3W7G1</accession>
<dbReference type="AlphaFoldDB" id="A0A6I3W7G1"/>
<evidence type="ECO:0000259" key="1">
    <source>
        <dbReference type="Pfam" id="PF07238"/>
    </source>
</evidence>
<evidence type="ECO:0000313" key="3">
    <source>
        <dbReference type="Proteomes" id="UP000438196"/>
    </source>
</evidence>
<dbReference type="GO" id="GO:0035438">
    <property type="term" value="F:cyclic-di-GMP binding"/>
    <property type="evidence" value="ECO:0007669"/>
    <property type="project" value="InterPro"/>
</dbReference>
<sequence>MGRFLPHPDDVSVELTQRPYPGITRQRLHTIGLGGVACNYPRAWRQGTAIEMHIPSLGEAARYRGYVAWCRKHGNGYRIGIAFTDEQALFGARMGEQVCQIERYCRLHQDAETTPQCVEALAREWVARHAGEFSHDTLHQALVQPTLD</sequence>
<proteinExistence type="predicted"/>
<dbReference type="InterPro" id="IPR009875">
    <property type="entry name" value="PilZ_domain"/>
</dbReference>
<keyword evidence="3" id="KW-1185">Reference proteome</keyword>
<protein>
    <submittedName>
        <fullName evidence="2">PilZ domain-containing protein</fullName>
    </submittedName>
</protein>
<organism evidence="2 3">
    <name type="scientific">Pseudomonas spelaei</name>
    <dbReference type="NCBI Taxonomy" id="1055469"/>
    <lineage>
        <taxon>Bacteria</taxon>
        <taxon>Pseudomonadati</taxon>
        <taxon>Pseudomonadota</taxon>
        <taxon>Gammaproteobacteria</taxon>
        <taxon>Pseudomonadales</taxon>
        <taxon>Pseudomonadaceae</taxon>
        <taxon>Pseudomonas</taxon>
    </lineage>
</organism>
<dbReference type="Pfam" id="PF07238">
    <property type="entry name" value="PilZ"/>
    <property type="match status" value="1"/>
</dbReference>
<dbReference type="Proteomes" id="UP000438196">
    <property type="component" value="Unassembled WGS sequence"/>
</dbReference>
<reference evidence="2 3" key="1">
    <citation type="submission" date="2019-11" db="EMBL/GenBank/DDBJ databases">
        <title>Pseudomonas karstica sp. nov. and Pseudomonas spelaei sp. nov. from karst caves.</title>
        <authorList>
            <person name="Zeman M."/>
        </authorList>
    </citation>
    <scope>NUCLEOTIDE SEQUENCE [LARGE SCALE GENOMIC DNA]</scope>
    <source>
        <strain evidence="2 3">CCM 7893</strain>
    </source>
</reference>
<feature type="domain" description="PilZ" evidence="1">
    <location>
        <begin position="21"/>
        <end position="85"/>
    </location>
</feature>
<comment type="caution">
    <text evidence="2">The sequence shown here is derived from an EMBL/GenBank/DDBJ whole genome shotgun (WGS) entry which is preliminary data.</text>
</comment>
<dbReference type="OrthoDB" id="8906365at2"/>
<dbReference type="EMBL" id="WNNK01000014">
    <property type="protein sequence ID" value="MUF06107.1"/>
    <property type="molecule type" value="Genomic_DNA"/>
</dbReference>